<protein>
    <submittedName>
        <fullName evidence="2">Uncharacterized protein</fullName>
    </submittedName>
</protein>
<dbReference type="WBParaSite" id="nRc.2.0.1.t07907-RA">
    <property type="protein sequence ID" value="nRc.2.0.1.t07907-RA"/>
    <property type="gene ID" value="nRc.2.0.1.g07907"/>
</dbReference>
<keyword evidence="1" id="KW-1185">Reference proteome</keyword>
<name>A0A915I193_ROMCU</name>
<evidence type="ECO:0000313" key="1">
    <source>
        <dbReference type="Proteomes" id="UP000887565"/>
    </source>
</evidence>
<reference evidence="2" key="1">
    <citation type="submission" date="2022-11" db="UniProtKB">
        <authorList>
            <consortium name="WormBaseParasite"/>
        </authorList>
    </citation>
    <scope>IDENTIFICATION</scope>
</reference>
<evidence type="ECO:0000313" key="2">
    <source>
        <dbReference type="WBParaSite" id="nRc.2.0.1.t07907-RA"/>
    </source>
</evidence>
<dbReference type="AlphaFoldDB" id="A0A915I193"/>
<accession>A0A915I193</accession>
<sequence length="275" mass="30846">MISHLQKLKEVHVENFQIGNFHPLSYCITIRVSGFFERKTFIKCEENTGAHTNNIEKLMNILNNQHYILTNNRAINTSVVGHGSSIIEEAPKVQPERAVARSACSFNSTICAAILRLSMSNHFIFLPCSFMTSSTFSSIICSVKTPSCDAKTDDNSIVVDHLMTFNKASASSTKSNKLQKDNISTSNFFRPKSNFYSRKLYPLLEFAAQSKTLWIEETPSRPKGFTSPPDSLRLTLANMVLPVPGGPQNITLRYRPLFRLVFLVVMAISRSRASN</sequence>
<organism evidence="1 2">
    <name type="scientific">Romanomermis culicivorax</name>
    <name type="common">Nematode worm</name>
    <dbReference type="NCBI Taxonomy" id="13658"/>
    <lineage>
        <taxon>Eukaryota</taxon>
        <taxon>Metazoa</taxon>
        <taxon>Ecdysozoa</taxon>
        <taxon>Nematoda</taxon>
        <taxon>Enoplea</taxon>
        <taxon>Dorylaimia</taxon>
        <taxon>Mermithida</taxon>
        <taxon>Mermithoidea</taxon>
        <taxon>Mermithidae</taxon>
        <taxon>Romanomermis</taxon>
    </lineage>
</organism>
<dbReference type="Proteomes" id="UP000887565">
    <property type="component" value="Unplaced"/>
</dbReference>
<proteinExistence type="predicted"/>